<evidence type="ECO:0000259" key="1">
    <source>
        <dbReference type="Pfam" id="PF13529"/>
    </source>
</evidence>
<dbReference type="SUPFAM" id="SSF48452">
    <property type="entry name" value="TPR-like"/>
    <property type="match status" value="1"/>
</dbReference>
<proteinExistence type="predicted"/>
<dbReference type="Proteomes" id="UP000001982">
    <property type="component" value="Chromosome"/>
</dbReference>
<dbReference type="EMBL" id="CP000302">
    <property type="protein sequence ID" value="ABE54331.1"/>
    <property type="molecule type" value="Genomic_DNA"/>
</dbReference>
<dbReference type="KEGG" id="sdn:Sden_1043"/>
<dbReference type="PROSITE" id="PS51257">
    <property type="entry name" value="PROKAR_LIPOPROTEIN"/>
    <property type="match status" value="1"/>
</dbReference>
<dbReference type="NCBIfam" id="NF033920">
    <property type="entry name" value="C39_PA2778_fam"/>
    <property type="match status" value="1"/>
</dbReference>
<name>Q12QE5_SHEDO</name>
<feature type="domain" description="Peptidase C39-like" evidence="1">
    <location>
        <begin position="48"/>
        <end position="159"/>
    </location>
</feature>
<organism evidence="2 3">
    <name type="scientific">Shewanella denitrificans (strain OS217 / ATCC BAA-1090 / DSM 15013)</name>
    <dbReference type="NCBI Taxonomy" id="318161"/>
    <lineage>
        <taxon>Bacteria</taxon>
        <taxon>Pseudomonadati</taxon>
        <taxon>Pseudomonadota</taxon>
        <taxon>Gammaproteobacteria</taxon>
        <taxon>Alteromonadales</taxon>
        <taxon>Shewanellaceae</taxon>
        <taxon>Shewanella</taxon>
    </lineage>
</organism>
<dbReference type="eggNOG" id="COG3271">
    <property type="taxonomic scope" value="Bacteria"/>
</dbReference>
<keyword evidence="3" id="KW-1185">Reference proteome</keyword>
<accession>Q12QE5</accession>
<dbReference type="OrthoDB" id="5611441at2"/>
<dbReference type="InterPro" id="IPR039564">
    <property type="entry name" value="Peptidase_C39-like"/>
</dbReference>
<gene>
    <name evidence="2" type="ordered locus">Sden_1043</name>
</gene>
<dbReference type="InterPro" id="IPR039563">
    <property type="entry name" value="Peptidase_C39_single_dom"/>
</dbReference>
<dbReference type="Gene3D" id="3.90.70.10">
    <property type="entry name" value="Cysteine proteinases"/>
    <property type="match status" value="1"/>
</dbReference>
<dbReference type="AlphaFoldDB" id="Q12QE5"/>
<sequence length="322" mass="36040">MSRSSMLTKAIVIIGFCLFLSGCLSVPPQTSILLANPPDIPLKHQITGVPFYPQEDYFCGPTTLSEVFNFYGISKTPQQIAPALFIPDLQGSLQIEMVAAARQQELLAYASPGNLAQLLSLVSEDIPVIVLQNVSTSWFPMWHYAVVTGYDLNNQYLVMHSGVDKHRIAELEVFERTWQRGEYWLLAIVPTDISSKHFDPFIYASAAQDLLSSGQPTFGVNALEKATKQWPDYWLNYFLLGNYYLANDNAKAIFWYQQGLVYAGQQAAYLNNYAYSLSLFGCKQQAMETIEKALSLEPKDSNLLSTQKDIAQTPDNLSCSLD</sequence>
<dbReference type="CDD" id="cd02549">
    <property type="entry name" value="Peptidase_C39A"/>
    <property type="match status" value="1"/>
</dbReference>
<protein>
    <recommendedName>
        <fullName evidence="1">Peptidase C39-like domain-containing protein</fullName>
    </recommendedName>
</protein>
<evidence type="ECO:0000313" key="3">
    <source>
        <dbReference type="Proteomes" id="UP000001982"/>
    </source>
</evidence>
<dbReference type="InterPro" id="IPR011990">
    <property type="entry name" value="TPR-like_helical_dom_sf"/>
</dbReference>
<dbReference type="eggNOG" id="COG3063">
    <property type="taxonomic scope" value="Bacteria"/>
</dbReference>
<evidence type="ECO:0000313" key="2">
    <source>
        <dbReference type="EMBL" id="ABE54331.1"/>
    </source>
</evidence>
<dbReference type="Gene3D" id="1.25.40.10">
    <property type="entry name" value="Tetratricopeptide repeat domain"/>
    <property type="match status" value="1"/>
</dbReference>
<dbReference type="Pfam" id="PF13529">
    <property type="entry name" value="Peptidase_C39_2"/>
    <property type="match status" value="1"/>
</dbReference>
<reference evidence="2 3" key="1">
    <citation type="submission" date="2006-03" db="EMBL/GenBank/DDBJ databases">
        <title>Complete sequence of Shewanella denitrificans OS217.</title>
        <authorList>
            <consortium name="US DOE Joint Genome Institute"/>
            <person name="Copeland A."/>
            <person name="Lucas S."/>
            <person name="Lapidus A."/>
            <person name="Barry K."/>
            <person name="Detter J.C."/>
            <person name="Glavina del Rio T."/>
            <person name="Hammon N."/>
            <person name="Israni S."/>
            <person name="Dalin E."/>
            <person name="Tice H."/>
            <person name="Pitluck S."/>
            <person name="Brettin T."/>
            <person name="Bruce D."/>
            <person name="Han C."/>
            <person name="Tapia R."/>
            <person name="Gilna P."/>
            <person name="Kiss H."/>
            <person name="Schmutz J."/>
            <person name="Larimer F."/>
            <person name="Land M."/>
            <person name="Hauser L."/>
            <person name="Kyrpides N."/>
            <person name="Lykidis A."/>
            <person name="Richardson P."/>
        </authorList>
    </citation>
    <scope>NUCLEOTIDE SEQUENCE [LARGE SCALE GENOMIC DNA]</scope>
    <source>
        <strain evidence="3">OS217 / ATCC BAA-1090 / DSM 15013</strain>
    </source>
</reference>
<dbReference type="HOGENOM" id="CLU_069114_0_0_6"/>
<dbReference type="RefSeq" id="WP_011495495.1">
    <property type="nucleotide sequence ID" value="NC_007954.1"/>
</dbReference>
<dbReference type="STRING" id="318161.Sden_1043"/>